<dbReference type="Gene3D" id="3.10.20.90">
    <property type="entry name" value="Phosphatidylinositol 3-kinase Catalytic Subunit, Chain A, domain 1"/>
    <property type="match status" value="1"/>
</dbReference>
<reference evidence="3" key="1">
    <citation type="submission" date="2020-07" db="EMBL/GenBank/DDBJ databases">
        <title>The High-quality genome of the commercially important snow crab, Chionoecetes opilio.</title>
        <authorList>
            <person name="Jeong J.-H."/>
            <person name="Ryu S."/>
        </authorList>
    </citation>
    <scope>NUCLEOTIDE SEQUENCE</scope>
    <source>
        <strain evidence="3">MADBK_172401_WGS</strain>
        <tissue evidence="3">Digestive gland</tissue>
    </source>
</reference>
<dbReference type="EMBL" id="JACEEZ010021472">
    <property type="protein sequence ID" value="KAG0713459.1"/>
    <property type="molecule type" value="Genomic_DNA"/>
</dbReference>
<dbReference type="GO" id="GO:0016301">
    <property type="term" value="F:kinase activity"/>
    <property type="evidence" value="ECO:0007669"/>
    <property type="project" value="UniProtKB-KW"/>
</dbReference>
<feature type="compositionally biased region" description="Polar residues" evidence="1">
    <location>
        <begin position="1"/>
        <end position="12"/>
    </location>
</feature>
<name>A0A8J4XWQ3_CHIOP</name>
<keyword evidence="3" id="KW-0418">Kinase</keyword>
<sequence>MRRAASSTSSIHPTFDPSAASESECSEHPTDGAGSKTHSERTKRPRKKKTLDRFPKLTVLSANETMVECQLETVKQKTITFKFDITDNDALDVANKLVMTNLLPGNHSEVVTTYISDIMQQLKANPKVLPVVSTPGLDTRPGQQPSQDCHHRSPSGSRRHRDDSDAARFLAALTPSVSSGGSGFVSPRQPCFDPQVKSGLWWGTFDMILTTTARYLARKLSRSSPKRRRRHGSVSKRCAEFGGFVSDSENAI</sequence>
<keyword evidence="4" id="KW-1185">Reference proteome</keyword>
<keyword evidence="3" id="KW-0808">Transferase</keyword>
<evidence type="ECO:0000313" key="4">
    <source>
        <dbReference type="Proteomes" id="UP000770661"/>
    </source>
</evidence>
<feature type="region of interest" description="Disordered" evidence="1">
    <location>
        <begin position="1"/>
        <end position="51"/>
    </location>
</feature>
<gene>
    <name evidence="3" type="primary">WNK2</name>
    <name evidence="3" type="ORF">GWK47_001834</name>
</gene>
<evidence type="ECO:0000256" key="1">
    <source>
        <dbReference type="SAM" id="MobiDB-lite"/>
    </source>
</evidence>
<dbReference type="OrthoDB" id="8300716at2759"/>
<dbReference type="AlphaFoldDB" id="A0A8J4XWQ3"/>
<evidence type="ECO:0000313" key="3">
    <source>
        <dbReference type="EMBL" id="KAG0713459.1"/>
    </source>
</evidence>
<protein>
    <submittedName>
        <fullName evidence="3">Serine/threonine-protein kinase WNK2</fullName>
    </submittedName>
</protein>
<proteinExistence type="predicted"/>
<comment type="caution">
    <text evidence="3">The sequence shown here is derived from an EMBL/GenBank/DDBJ whole genome shotgun (WGS) entry which is preliminary data.</text>
</comment>
<feature type="region of interest" description="Disordered" evidence="1">
    <location>
        <begin position="132"/>
        <end position="163"/>
    </location>
</feature>
<feature type="domain" description="Serine/threonine-protein kinase WNK CCTL2" evidence="2">
    <location>
        <begin position="55"/>
        <end position="127"/>
    </location>
</feature>
<accession>A0A8J4XWQ3</accession>
<dbReference type="Pfam" id="PF24889">
    <property type="entry name" value="CCTL2_WNK"/>
    <property type="match status" value="1"/>
</dbReference>
<dbReference type="InterPro" id="IPR056865">
    <property type="entry name" value="CCTL2_WNK"/>
</dbReference>
<organism evidence="3 4">
    <name type="scientific">Chionoecetes opilio</name>
    <name type="common">Atlantic snow crab</name>
    <name type="synonym">Cancer opilio</name>
    <dbReference type="NCBI Taxonomy" id="41210"/>
    <lineage>
        <taxon>Eukaryota</taxon>
        <taxon>Metazoa</taxon>
        <taxon>Ecdysozoa</taxon>
        <taxon>Arthropoda</taxon>
        <taxon>Crustacea</taxon>
        <taxon>Multicrustacea</taxon>
        <taxon>Malacostraca</taxon>
        <taxon>Eumalacostraca</taxon>
        <taxon>Eucarida</taxon>
        <taxon>Decapoda</taxon>
        <taxon>Pleocyemata</taxon>
        <taxon>Brachyura</taxon>
        <taxon>Eubrachyura</taxon>
        <taxon>Majoidea</taxon>
        <taxon>Majidae</taxon>
        <taxon>Chionoecetes</taxon>
    </lineage>
</organism>
<dbReference type="Proteomes" id="UP000770661">
    <property type="component" value="Unassembled WGS sequence"/>
</dbReference>
<evidence type="ECO:0000259" key="2">
    <source>
        <dbReference type="Pfam" id="PF24889"/>
    </source>
</evidence>